<dbReference type="GO" id="GO:1900376">
    <property type="term" value="P:regulation of secondary metabolite biosynthetic process"/>
    <property type="evidence" value="ECO:0007669"/>
    <property type="project" value="TreeGrafter"/>
</dbReference>
<accession>A0A381W8D3</accession>
<dbReference type="InterPro" id="IPR002481">
    <property type="entry name" value="FUR"/>
</dbReference>
<protein>
    <recommendedName>
        <fullName evidence="2">Ferric uptake regulation protein</fullName>
    </recommendedName>
</protein>
<evidence type="ECO:0008006" key="2">
    <source>
        <dbReference type="Google" id="ProtNLM"/>
    </source>
</evidence>
<dbReference type="GO" id="GO:0000976">
    <property type="term" value="F:transcription cis-regulatory region binding"/>
    <property type="evidence" value="ECO:0007669"/>
    <property type="project" value="TreeGrafter"/>
</dbReference>
<dbReference type="GO" id="GO:0045892">
    <property type="term" value="P:negative regulation of DNA-templated transcription"/>
    <property type="evidence" value="ECO:0007669"/>
    <property type="project" value="TreeGrafter"/>
</dbReference>
<dbReference type="SUPFAM" id="SSF46785">
    <property type="entry name" value="Winged helix' DNA-binding domain"/>
    <property type="match status" value="1"/>
</dbReference>
<evidence type="ECO:0000313" key="1">
    <source>
        <dbReference type="EMBL" id="SVA48541.1"/>
    </source>
</evidence>
<dbReference type="GO" id="GO:0003700">
    <property type="term" value="F:DNA-binding transcription factor activity"/>
    <property type="evidence" value="ECO:0007669"/>
    <property type="project" value="InterPro"/>
</dbReference>
<dbReference type="AlphaFoldDB" id="A0A381W8D3"/>
<dbReference type="NCBIfam" id="NF045678">
    <property type="entry name" value="TransRegIrrA"/>
    <property type="match status" value="1"/>
</dbReference>
<organism evidence="1">
    <name type="scientific">marine metagenome</name>
    <dbReference type="NCBI Taxonomy" id="408172"/>
    <lineage>
        <taxon>unclassified sequences</taxon>
        <taxon>metagenomes</taxon>
        <taxon>ecological metagenomes</taxon>
    </lineage>
</organism>
<dbReference type="CDD" id="cd07153">
    <property type="entry name" value="Fur_like"/>
    <property type="match status" value="1"/>
</dbReference>
<dbReference type="PANTHER" id="PTHR33202:SF7">
    <property type="entry name" value="FERRIC UPTAKE REGULATION PROTEIN"/>
    <property type="match status" value="1"/>
</dbReference>
<reference evidence="1" key="1">
    <citation type="submission" date="2018-05" db="EMBL/GenBank/DDBJ databases">
        <authorList>
            <person name="Lanie J.A."/>
            <person name="Ng W.-L."/>
            <person name="Kazmierczak K.M."/>
            <person name="Andrzejewski T.M."/>
            <person name="Davidsen T.M."/>
            <person name="Wayne K.J."/>
            <person name="Tettelin H."/>
            <person name="Glass J.I."/>
            <person name="Rusch D."/>
            <person name="Podicherti R."/>
            <person name="Tsui H.-C.T."/>
            <person name="Winkler M.E."/>
        </authorList>
    </citation>
    <scope>NUCLEOTIDE SEQUENCE</scope>
</reference>
<gene>
    <name evidence="1" type="ORF">METZ01_LOCUS101395</name>
</gene>
<dbReference type="InterPro" id="IPR036390">
    <property type="entry name" value="WH_DNA-bd_sf"/>
</dbReference>
<name>A0A381W8D3_9ZZZZ</name>
<dbReference type="Pfam" id="PF01475">
    <property type="entry name" value="FUR"/>
    <property type="match status" value="1"/>
</dbReference>
<dbReference type="InterPro" id="IPR036388">
    <property type="entry name" value="WH-like_DNA-bd_sf"/>
</dbReference>
<dbReference type="Gene3D" id="1.10.10.10">
    <property type="entry name" value="Winged helix-like DNA-binding domain superfamily/Winged helix DNA-binding domain"/>
    <property type="match status" value="1"/>
</dbReference>
<dbReference type="PANTHER" id="PTHR33202">
    <property type="entry name" value="ZINC UPTAKE REGULATION PROTEIN"/>
    <property type="match status" value="1"/>
</dbReference>
<dbReference type="EMBL" id="UINC01010957">
    <property type="protein sequence ID" value="SVA48541.1"/>
    <property type="molecule type" value="Genomic_DNA"/>
</dbReference>
<dbReference type="GO" id="GO:0008270">
    <property type="term" value="F:zinc ion binding"/>
    <property type="evidence" value="ECO:0007669"/>
    <property type="project" value="TreeGrafter"/>
</dbReference>
<proteinExistence type="predicted"/>
<sequence length="149" mass="17270">MVSAIKVYDPMNIYHQAMKKIESSGIRPTKQRRVLAKILFEKGNRHLSADELFHDVKKEDRKISMATVYNTLKQFTSLGLVREVVVDQNKSLYCTNHKSHYHLYIEDEGKIVDIPTKNIDLNIPSIPACLQLHNIDVIVRIRTLKDKKN</sequence>